<dbReference type="PANTHER" id="PTHR23339">
    <property type="entry name" value="TYROSINE SPECIFIC PROTEIN PHOSPHATASE AND DUAL SPECIFICITY PROTEIN PHOSPHATASE"/>
    <property type="match status" value="1"/>
</dbReference>
<dbReference type="InterPro" id="IPR016130">
    <property type="entry name" value="Tyr_Pase_AS"/>
</dbReference>
<keyword evidence="4" id="KW-1185">Reference proteome</keyword>
<gene>
    <name evidence="3" type="ORF">JKP88DRAFT_299012</name>
</gene>
<comment type="caution">
    <text evidence="3">The sequence shown here is derived from an EMBL/GenBank/DDBJ whole genome shotgun (WGS) entry which is preliminary data.</text>
</comment>
<dbReference type="SMART" id="SM00404">
    <property type="entry name" value="PTPc_motif"/>
    <property type="match status" value="1"/>
</dbReference>
<evidence type="ECO:0000259" key="2">
    <source>
        <dbReference type="PROSITE" id="PS50056"/>
    </source>
</evidence>
<evidence type="ECO:0000313" key="4">
    <source>
        <dbReference type="Proteomes" id="UP000664859"/>
    </source>
</evidence>
<dbReference type="PROSITE" id="PS50056">
    <property type="entry name" value="TYR_PHOSPHATASE_2"/>
    <property type="match status" value="1"/>
</dbReference>
<dbReference type="InterPro" id="IPR003595">
    <property type="entry name" value="Tyr_Pase_cat"/>
</dbReference>
<feature type="region of interest" description="Disordered" evidence="1">
    <location>
        <begin position="373"/>
        <end position="395"/>
    </location>
</feature>
<feature type="region of interest" description="Disordered" evidence="1">
    <location>
        <begin position="644"/>
        <end position="666"/>
    </location>
</feature>
<dbReference type="OrthoDB" id="2017893at2759"/>
<dbReference type="SUPFAM" id="SSF52799">
    <property type="entry name" value="(Phosphotyrosine protein) phosphatases II"/>
    <property type="match status" value="1"/>
</dbReference>
<protein>
    <recommendedName>
        <fullName evidence="2">Tyrosine specific protein phosphatases domain-containing protein</fullName>
    </recommendedName>
</protein>
<sequence>MPPALLRGKARRCLLLPRAMQSALLRFAGAYWLRYIYYGPLSASKYGLMDKFKAAGITVVLNLTEPGEHPHCGDGLEASSGFPYLPETLMAAGIQFVNFAWEDMTTPPLALLANIVRVLVSHVGLGGKAAVHCHAGYGRTGLVIASSLVYSQNLTADEAVAIVRSILVRVSSALSRPNECMRTCVIGHSAPSRKRPGSVQTPAQQDIVARFAEFVRETRVVYHFSEHATVTLGQYLQQQSFLLGPGDTALRWVPRPIALAARMLQALSAGLGAAAVLRAIAAAPHAAPGRRTSADAGAAAAAAAGAAASGGVAAATLSAVDRRVLALKLAANAQGWAAWRNAAAACERAVAALAAAPGGAAALGGAAASDGDAQAEAQSAGDAPHAPGAGPAAGCATPGAADAAAAASGTDAQQRVSNALRAEAQELVDTVAWLLVGWLEQLRSPALAPCAAAAAASVAAAAATSEERAAAAAAAHVNAQPVGVVRTVAAVVDCLRALRPPRPIGGGARSATWEASFAAACARLSSALQHLQPGSPAAPAAAPGGMDGAASAAGAQAQQLLLALCDGWMPPRVCVPYTSAQMALNVITGPPNAPSGSTDASAAAAAAYNYSRQRCSIVAPAPLSLASMPAHSMTDLTTAAHALHHTNSPPRRPSYRHSNSSAGEMGPFAALSQSAAPSAAAAHVACSGGGGGGGGDALSAEAVGAGDAAAIVALDGAAAAGAHMPALATTQQLQDAEVPGGGNAEQPLRPEEGGEPGVSRSAGSSRRRSLSSGNLQGLVHLPEF</sequence>
<feature type="region of interest" description="Disordered" evidence="1">
    <location>
        <begin position="733"/>
        <end position="784"/>
    </location>
</feature>
<dbReference type="InterPro" id="IPR029021">
    <property type="entry name" value="Prot-tyrosine_phosphatase-like"/>
</dbReference>
<feature type="domain" description="Tyrosine specific protein phosphatases" evidence="2">
    <location>
        <begin position="110"/>
        <end position="165"/>
    </location>
</feature>
<dbReference type="Gene3D" id="3.90.190.10">
    <property type="entry name" value="Protein tyrosine phosphatase superfamily"/>
    <property type="match status" value="1"/>
</dbReference>
<organism evidence="3 4">
    <name type="scientific">Tribonema minus</name>
    <dbReference type="NCBI Taxonomy" id="303371"/>
    <lineage>
        <taxon>Eukaryota</taxon>
        <taxon>Sar</taxon>
        <taxon>Stramenopiles</taxon>
        <taxon>Ochrophyta</taxon>
        <taxon>PX clade</taxon>
        <taxon>Xanthophyceae</taxon>
        <taxon>Tribonematales</taxon>
        <taxon>Tribonemataceae</taxon>
        <taxon>Tribonema</taxon>
    </lineage>
</organism>
<dbReference type="InterPro" id="IPR050561">
    <property type="entry name" value="PTP"/>
</dbReference>
<accession>A0A835ZAS9</accession>
<dbReference type="InterPro" id="IPR000387">
    <property type="entry name" value="Tyr_Pase_dom"/>
</dbReference>
<proteinExistence type="predicted"/>
<dbReference type="Pfam" id="PF22785">
    <property type="entry name" value="Tc-R-P"/>
    <property type="match status" value="1"/>
</dbReference>
<dbReference type="Proteomes" id="UP000664859">
    <property type="component" value="Unassembled WGS sequence"/>
</dbReference>
<reference evidence="3" key="1">
    <citation type="submission" date="2021-02" db="EMBL/GenBank/DDBJ databases">
        <title>First Annotated Genome of the Yellow-green Alga Tribonema minus.</title>
        <authorList>
            <person name="Mahan K.M."/>
        </authorList>
    </citation>
    <scope>NUCLEOTIDE SEQUENCE</scope>
    <source>
        <strain evidence="3">UTEX B ZZ1240</strain>
    </source>
</reference>
<dbReference type="PROSITE" id="PS00383">
    <property type="entry name" value="TYR_PHOSPHATASE_1"/>
    <property type="match status" value="1"/>
</dbReference>
<dbReference type="EMBL" id="JAFCMP010000035">
    <property type="protein sequence ID" value="KAG5190341.1"/>
    <property type="molecule type" value="Genomic_DNA"/>
</dbReference>
<dbReference type="AlphaFoldDB" id="A0A835ZAS9"/>
<evidence type="ECO:0000313" key="3">
    <source>
        <dbReference type="EMBL" id="KAG5190341.1"/>
    </source>
</evidence>
<name>A0A835ZAS9_9STRA</name>
<evidence type="ECO:0000256" key="1">
    <source>
        <dbReference type="SAM" id="MobiDB-lite"/>
    </source>
</evidence>